<feature type="compositionally biased region" description="Basic and acidic residues" evidence="1">
    <location>
        <begin position="14"/>
        <end position="23"/>
    </location>
</feature>
<name>A0A183J7B5_9BILA</name>
<evidence type="ECO:0000313" key="2">
    <source>
        <dbReference type="EMBL" id="VDP42764.1"/>
    </source>
</evidence>
<keyword evidence="3" id="KW-1185">Reference proteome</keyword>
<dbReference type="WBParaSite" id="SBAD_0001215501-mRNA-1">
    <property type="protein sequence ID" value="SBAD_0001215501-mRNA-1"/>
    <property type="gene ID" value="SBAD_0001215501"/>
</dbReference>
<evidence type="ECO:0000313" key="4">
    <source>
        <dbReference type="WBParaSite" id="SBAD_0001215501-mRNA-1"/>
    </source>
</evidence>
<protein>
    <submittedName>
        <fullName evidence="4">Transposase</fullName>
    </submittedName>
</protein>
<evidence type="ECO:0000256" key="1">
    <source>
        <dbReference type="SAM" id="MobiDB-lite"/>
    </source>
</evidence>
<gene>
    <name evidence="2" type="ORF">SBAD_LOCUS11763</name>
</gene>
<sequence length="124" mass="13441">MAAVSSCGKTVSGGDRDHDRRSGGEPLGVGGDRSCRRYCSGWTMAAVRDDVQNSRGHIAFRDPMVCLMFAFLRLAGVMAPKATVDGLSSTLVSGFFSRNLAITANYLTFAHDHDRLTKKAKTQR</sequence>
<feature type="region of interest" description="Disordered" evidence="1">
    <location>
        <begin position="1"/>
        <end position="33"/>
    </location>
</feature>
<reference evidence="2 3" key="2">
    <citation type="submission" date="2018-11" db="EMBL/GenBank/DDBJ databases">
        <authorList>
            <consortium name="Pathogen Informatics"/>
        </authorList>
    </citation>
    <scope>NUCLEOTIDE SEQUENCE [LARGE SCALE GENOMIC DNA]</scope>
</reference>
<reference evidence="4" key="1">
    <citation type="submission" date="2016-06" db="UniProtKB">
        <authorList>
            <consortium name="WormBaseParasite"/>
        </authorList>
    </citation>
    <scope>IDENTIFICATION</scope>
</reference>
<organism evidence="4">
    <name type="scientific">Soboliphyme baturini</name>
    <dbReference type="NCBI Taxonomy" id="241478"/>
    <lineage>
        <taxon>Eukaryota</taxon>
        <taxon>Metazoa</taxon>
        <taxon>Ecdysozoa</taxon>
        <taxon>Nematoda</taxon>
        <taxon>Enoplea</taxon>
        <taxon>Dorylaimia</taxon>
        <taxon>Dioctophymatida</taxon>
        <taxon>Dioctophymatoidea</taxon>
        <taxon>Soboliphymatidae</taxon>
        <taxon>Soboliphyme</taxon>
    </lineage>
</organism>
<dbReference type="AlphaFoldDB" id="A0A183J7B5"/>
<dbReference type="EMBL" id="UZAM01016330">
    <property type="protein sequence ID" value="VDP42764.1"/>
    <property type="molecule type" value="Genomic_DNA"/>
</dbReference>
<proteinExistence type="predicted"/>
<evidence type="ECO:0000313" key="3">
    <source>
        <dbReference type="Proteomes" id="UP000270296"/>
    </source>
</evidence>
<accession>A0A183J7B5</accession>
<dbReference type="Proteomes" id="UP000270296">
    <property type="component" value="Unassembled WGS sequence"/>
</dbReference>